<gene>
    <name evidence="3" type="ORF">PHET_08903</name>
</gene>
<name>A0A8J4T3U3_9TREM</name>
<feature type="signal peptide" evidence="2">
    <location>
        <begin position="1"/>
        <end position="23"/>
    </location>
</feature>
<dbReference type="OrthoDB" id="6255079at2759"/>
<dbReference type="EMBL" id="LUCH01005563">
    <property type="protein sequence ID" value="KAF5397963.1"/>
    <property type="molecule type" value="Genomic_DNA"/>
</dbReference>
<feature type="chain" id="PRO_5035144858" evidence="2">
    <location>
        <begin position="24"/>
        <end position="337"/>
    </location>
</feature>
<keyword evidence="2" id="KW-0732">Signal</keyword>
<comment type="caution">
    <text evidence="3">The sequence shown here is derived from an EMBL/GenBank/DDBJ whole genome shotgun (WGS) entry which is preliminary data.</text>
</comment>
<dbReference type="Proteomes" id="UP000748531">
    <property type="component" value="Unassembled WGS sequence"/>
</dbReference>
<organism evidence="3 4">
    <name type="scientific">Paragonimus heterotremus</name>
    <dbReference type="NCBI Taxonomy" id="100268"/>
    <lineage>
        <taxon>Eukaryota</taxon>
        <taxon>Metazoa</taxon>
        <taxon>Spiralia</taxon>
        <taxon>Lophotrochozoa</taxon>
        <taxon>Platyhelminthes</taxon>
        <taxon>Trematoda</taxon>
        <taxon>Digenea</taxon>
        <taxon>Plagiorchiida</taxon>
        <taxon>Troglotremata</taxon>
        <taxon>Troglotrematidae</taxon>
        <taxon>Paragonimus</taxon>
    </lineage>
</organism>
<dbReference type="AlphaFoldDB" id="A0A8J4T3U3"/>
<proteinExistence type="predicted"/>
<protein>
    <submittedName>
        <fullName evidence="3">Uncharacterized protein</fullName>
    </submittedName>
</protein>
<evidence type="ECO:0000313" key="3">
    <source>
        <dbReference type="EMBL" id="KAF5397963.1"/>
    </source>
</evidence>
<feature type="region of interest" description="Disordered" evidence="1">
    <location>
        <begin position="263"/>
        <end position="337"/>
    </location>
</feature>
<evidence type="ECO:0000256" key="1">
    <source>
        <dbReference type="SAM" id="MobiDB-lite"/>
    </source>
</evidence>
<evidence type="ECO:0000256" key="2">
    <source>
        <dbReference type="SAM" id="SignalP"/>
    </source>
</evidence>
<sequence>MESAKIVPVILLLLNLVLVVSDAFAPNPWKIMQSAFTTGDHSSNIPEFTDSGWIEVVDDGDESPVDSTQPFSSVGLSSQTLGRFTPMQGLRAKSGPNMYIAPQSSKRTKSQQATVKEILRLFDRLDAQTRTKSRARMQERFNRGWRRPGFQRLYGPSLGPLYGNPLFAQHLPPLPPPQPSMFSPGLGGYPQVMWPNMLWPGYSAYNPVPPLGLLGPSIIPIRSSIGSVGPANNERSPMPFTGPLKPMLPQPKTFENHPLKRVSGRRGPLQPAFGSLKPVPLLNPHMGPRPNPQKSMDKQPWIGGAGIPDMNFKRPPPKQPTSPRLSTKPLGKKGRAE</sequence>
<reference evidence="3" key="1">
    <citation type="submission" date="2019-05" db="EMBL/GenBank/DDBJ databases">
        <title>Annotation for the trematode Paragonimus heterotremus.</title>
        <authorList>
            <person name="Choi Y.-J."/>
        </authorList>
    </citation>
    <scope>NUCLEOTIDE SEQUENCE</scope>
    <source>
        <strain evidence="3">LC</strain>
    </source>
</reference>
<evidence type="ECO:0000313" key="4">
    <source>
        <dbReference type="Proteomes" id="UP000748531"/>
    </source>
</evidence>
<accession>A0A8J4T3U3</accession>
<keyword evidence="4" id="KW-1185">Reference proteome</keyword>